<dbReference type="PANTHER" id="PTHR13847:SF280">
    <property type="entry name" value="D-AMINO ACID DEHYDROGENASE"/>
    <property type="match status" value="1"/>
</dbReference>
<comment type="caution">
    <text evidence="4">The sequence shown here is derived from an EMBL/GenBank/DDBJ whole genome shotgun (WGS) entry which is preliminary data.</text>
</comment>
<keyword evidence="2" id="KW-0560">Oxidoreductase</keyword>
<comment type="similarity">
    <text evidence="1">Belongs to the DadA oxidoreductase family.</text>
</comment>
<dbReference type="InterPro" id="IPR006076">
    <property type="entry name" value="FAD-dep_OxRdtase"/>
</dbReference>
<evidence type="ECO:0000256" key="1">
    <source>
        <dbReference type="ARBA" id="ARBA00009410"/>
    </source>
</evidence>
<dbReference type="Gene3D" id="3.30.9.10">
    <property type="entry name" value="D-Amino Acid Oxidase, subunit A, domain 2"/>
    <property type="match status" value="1"/>
</dbReference>
<dbReference type="PANTHER" id="PTHR13847">
    <property type="entry name" value="SARCOSINE DEHYDROGENASE-RELATED"/>
    <property type="match status" value="1"/>
</dbReference>
<dbReference type="Proteomes" id="UP000637061">
    <property type="component" value="Unassembled WGS sequence"/>
</dbReference>
<dbReference type="GO" id="GO:0055130">
    <property type="term" value="P:D-alanine catabolic process"/>
    <property type="evidence" value="ECO:0007669"/>
    <property type="project" value="TreeGrafter"/>
</dbReference>
<dbReference type="Gene3D" id="3.50.50.60">
    <property type="entry name" value="FAD/NAD(P)-binding domain"/>
    <property type="match status" value="1"/>
</dbReference>
<reference evidence="4" key="1">
    <citation type="submission" date="2020-12" db="EMBL/GenBank/DDBJ databases">
        <title>Enhanced detection system for hospital associated transmission using whole genome sequencing surveillance.</title>
        <authorList>
            <person name="Harrison L.H."/>
            <person name="Van Tyne D."/>
            <person name="Marsh J.W."/>
            <person name="Griffith M.P."/>
            <person name="Snyder D.J."/>
            <person name="Cooper V.S."/>
            <person name="Mustapha M."/>
        </authorList>
    </citation>
    <scope>NUCLEOTIDE SEQUENCE</scope>
    <source>
        <strain evidence="4">PSB00042</strain>
    </source>
</reference>
<proteinExistence type="inferred from homology"/>
<evidence type="ECO:0000313" key="4">
    <source>
        <dbReference type="EMBL" id="MBI6886758.1"/>
    </source>
</evidence>
<dbReference type="RefSeq" id="WP_198748033.1">
    <property type="nucleotide sequence ID" value="NZ_JAEHTE010000037.1"/>
</dbReference>
<name>A0A8I1EKE0_PSEPU</name>
<dbReference type="EMBL" id="JAEHTE010000037">
    <property type="protein sequence ID" value="MBI6886758.1"/>
    <property type="molecule type" value="Genomic_DNA"/>
</dbReference>
<accession>A0A8I1EKE0</accession>
<dbReference type="SUPFAM" id="SSF51905">
    <property type="entry name" value="FAD/NAD(P)-binding domain"/>
    <property type="match status" value="1"/>
</dbReference>
<dbReference type="GO" id="GO:0005886">
    <property type="term" value="C:plasma membrane"/>
    <property type="evidence" value="ECO:0007669"/>
    <property type="project" value="TreeGrafter"/>
</dbReference>
<gene>
    <name evidence="4" type="ORF">JEU22_22910</name>
</gene>
<evidence type="ECO:0000259" key="3">
    <source>
        <dbReference type="Pfam" id="PF01266"/>
    </source>
</evidence>
<dbReference type="AlphaFoldDB" id="A0A8I1EKE0"/>
<protein>
    <submittedName>
        <fullName evidence="4">FAD-binding oxidoreductase</fullName>
    </submittedName>
</protein>
<sequence length="438" mass="47222">MSPAIDPVITCPHQPEATTVVIIGGGIIGLTAALTLAERNIPVVVLEKGRIAGEQSSRNLGWVRKTNRHAHDIPLALAADRLWAEMPQRVGSDVGYRQAGIMFVGRNNTQMGMHEGWLKSVEHLGLDSRLLSNAEIARMVPGGRTDWAGAIYTASDARAEPTLAASAIARAAMAKGAVIVENCAVRTLQTSAGCVSGVVTEQGEIRCDQVLLAGGLWSRRFLGNLKIDLPTLPLTCSVLRTEAMDGPTEVAVGAPDFSFRKHKDGGFIITQRGKLDAFLTLDHLLLGTRYLPQLRAQRDFLQISLGKYFLKDIALARRWKATDVSPFEKVRVQDPQANVALNEDALRNLRTAWPVFEQARMASAWAGTIDVTPDSNPVISSVSTLPGLTLATGFSGHGFGTSPAAGQLAADLVSQQTPLIDPSPYSFDRFLRPRHGVK</sequence>
<dbReference type="InterPro" id="IPR036188">
    <property type="entry name" value="FAD/NAD-bd_sf"/>
</dbReference>
<evidence type="ECO:0000256" key="2">
    <source>
        <dbReference type="ARBA" id="ARBA00023002"/>
    </source>
</evidence>
<dbReference type="GO" id="GO:0005737">
    <property type="term" value="C:cytoplasm"/>
    <property type="evidence" value="ECO:0007669"/>
    <property type="project" value="TreeGrafter"/>
</dbReference>
<evidence type="ECO:0000313" key="5">
    <source>
        <dbReference type="Proteomes" id="UP000637061"/>
    </source>
</evidence>
<organism evidence="4 5">
    <name type="scientific">Pseudomonas putida</name>
    <name type="common">Arthrobacter siderocapsulatus</name>
    <dbReference type="NCBI Taxonomy" id="303"/>
    <lineage>
        <taxon>Bacteria</taxon>
        <taxon>Pseudomonadati</taxon>
        <taxon>Pseudomonadota</taxon>
        <taxon>Gammaproteobacteria</taxon>
        <taxon>Pseudomonadales</taxon>
        <taxon>Pseudomonadaceae</taxon>
        <taxon>Pseudomonas</taxon>
    </lineage>
</organism>
<feature type="domain" description="FAD dependent oxidoreductase" evidence="3">
    <location>
        <begin position="20"/>
        <end position="412"/>
    </location>
</feature>
<dbReference type="Pfam" id="PF01266">
    <property type="entry name" value="DAO"/>
    <property type="match status" value="1"/>
</dbReference>
<dbReference type="GO" id="GO:0008718">
    <property type="term" value="F:D-amino-acid dehydrogenase activity"/>
    <property type="evidence" value="ECO:0007669"/>
    <property type="project" value="TreeGrafter"/>
</dbReference>